<evidence type="ECO:0000313" key="2">
    <source>
        <dbReference type="Proteomes" id="UP000235145"/>
    </source>
</evidence>
<comment type="caution">
    <text evidence="1">The sequence shown here is derived from an EMBL/GenBank/DDBJ whole genome shotgun (WGS) entry which is preliminary data.</text>
</comment>
<sequence>MIIILGQLKNLALKSGYLWDSEAEASKVLVNLRELKVDYCSNLVSLGEKEEDNCGSNLTSLTTLEVWNCESLEHCSCTNSLKSLSIWNCNKLQEKELVGGREKPLINSNILMLQSVRIFDWPNLKSMT</sequence>
<accession>A0A9R1XJS8</accession>
<name>A0A9R1XJS8_LACSA</name>
<organism evidence="1 2">
    <name type="scientific">Lactuca sativa</name>
    <name type="common">Garden lettuce</name>
    <dbReference type="NCBI Taxonomy" id="4236"/>
    <lineage>
        <taxon>Eukaryota</taxon>
        <taxon>Viridiplantae</taxon>
        <taxon>Streptophyta</taxon>
        <taxon>Embryophyta</taxon>
        <taxon>Tracheophyta</taxon>
        <taxon>Spermatophyta</taxon>
        <taxon>Magnoliopsida</taxon>
        <taxon>eudicotyledons</taxon>
        <taxon>Gunneridae</taxon>
        <taxon>Pentapetalae</taxon>
        <taxon>asterids</taxon>
        <taxon>campanulids</taxon>
        <taxon>Asterales</taxon>
        <taxon>Asteraceae</taxon>
        <taxon>Cichorioideae</taxon>
        <taxon>Cichorieae</taxon>
        <taxon>Lactucinae</taxon>
        <taxon>Lactuca</taxon>
    </lineage>
</organism>
<reference evidence="1 2" key="1">
    <citation type="journal article" date="2017" name="Nat. Commun.">
        <title>Genome assembly with in vitro proximity ligation data and whole-genome triplication in lettuce.</title>
        <authorList>
            <person name="Reyes-Chin-Wo S."/>
            <person name="Wang Z."/>
            <person name="Yang X."/>
            <person name="Kozik A."/>
            <person name="Arikit S."/>
            <person name="Song C."/>
            <person name="Xia L."/>
            <person name="Froenicke L."/>
            <person name="Lavelle D.O."/>
            <person name="Truco M.J."/>
            <person name="Xia R."/>
            <person name="Zhu S."/>
            <person name="Xu C."/>
            <person name="Xu H."/>
            <person name="Xu X."/>
            <person name="Cox K."/>
            <person name="Korf I."/>
            <person name="Meyers B.C."/>
            <person name="Michelmore R.W."/>
        </authorList>
    </citation>
    <scope>NUCLEOTIDE SEQUENCE [LARGE SCALE GENOMIC DNA]</scope>
    <source>
        <strain evidence="2">cv. Salinas</strain>
        <tissue evidence="1">Seedlings</tissue>
    </source>
</reference>
<gene>
    <name evidence="1" type="ORF">LSAT_V11C300148160</name>
</gene>
<dbReference type="SUPFAM" id="SSF52047">
    <property type="entry name" value="RNI-like"/>
    <property type="match status" value="1"/>
</dbReference>
<evidence type="ECO:0008006" key="3">
    <source>
        <dbReference type="Google" id="ProtNLM"/>
    </source>
</evidence>
<dbReference type="Proteomes" id="UP000235145">
    <property type="component" value="Unassembled WGS sequence"/>
</dbReference>
<evidence type="ECO:0000313" key="1">
    <source>
        <dbReference type="EMBL" id="KAJ0217315.1"/>
    </source>
</evidence>
<dbReference type="AlphaFoldDB" id="A0A9R1XJS8"/>
<dbReference type="InterPro" id="IPR032675">
    <property type="entry name" value="LRR_dom_sf"/>
</dbReference>
<dbReference type="EMBL" id="NBSK02000003">
    <property type="protein sequence ID" value="KAJ0217315.1"/>
    <property type="molecule type" value="Genomic_DNA"/>
</dbReference>
<dbReference type="Gene3D" id="3.80.10.10">
    <property type="entry name" value="Ribonuclease Inhibitor"/>
    <property type="match status" value="1"/>
</dbReference>
<keyword evidence="2" id="KW-1185">Reference proteome</keyword>
<protein>
    <recommendedName>
        <fullName evidence="3">NB-ARC domain-containing protein</fullName>
    </recommendedName>
</protein>
<proteinExistence type="predicted"/>